<evidence type="ECO:0000313" key="1">
    <source>
        <dbReference type="EMBL" id="MBB4965145.1"/>
    </source>
</evidence>
<dbReference type="AlphaFoldDB" id="A0A7W7T4G4"/>
<comment type="caution">
    <text evidence="1">The sequence shown here is derived from an EMBL/GenBank/DDBJ whole genome shotgun (WGS) entry which is preliminary data.</text>
</comment>
<gene>
    <name evidence="1" type="ORF">F4559_002504</name>
</gene>
<keyword evidence="2" id="KW-1185">Reference proteome</keyword>
<reference evidence="1 2" key="1">
    <citation type="submission" date="2020-08" db="EMBL/GenBank/DDBJ databases">
        <title>Sequencing the genomes of 1000 actinobacteria strains.</title>
        <authorList>
            <person name="Klenk H.-P."/>
        </authorList>
    </citation>
    <scope>NUCLEOTIDE SEQUENCE [LARGE SCALE GENOMIC DNA]</scope>
    <source>
        <strain evidence="1 2">DSM 45084</strain>
    </source>
</reference>
<evidence type="ECO:0000313" key="2">
    <source>
        <dbReference type="Proteomes" id="UP000542674"/>
    </source>
</evidence>
<proteinExistence type="predicted"/>
<dbReference type="RefSeq" id="WP_184668558.1">
    <property type="nucleotide sequence ID" value="NZ_BAABAI010000013.1"/>
</dbReference>
<name>A0A7W7T4G4_9PSEU</name>
<protein>
    <submittedName>
        <fullName evidence="1">Uncharacterized protein</fullName>
    </submittedName>
</protein>
<organism evidence="1 2">
    <name type="scientific">Saccharothrix violaceirubra</name>
    <dbReference type="NCBI Taxonomy" id="413306"/>
    <lineage>
        <taxon>Bacteria</taxon>
        <taxon>Bacillati</taxon>
        <taxon>Actinomycetota</taxon>
        <taxon>Actinomycetes</taxon>
        <taxon>Pseudonocardiales</taxon>
        <taxon>Pseudonocardiaceae</taxon>
        <taxon>Saccharothrix</taxon>
    </lineage>
</organism>
<dbReference type="Proteomes" id="UP000542674">
    <property type="component" value="Unassembled WGS sequence"/>
</dbReference>
<accession>A0A7W7T4G4</accession>
<dbReference type="EMBL" id="JACHJS010000001">
    <property type="protein sequence ID" value="MBB4965145.1"/>
    <property type="molecule type" value="Genomic_DNA"/>
</dbReference>
<sequence length="73" mass="7723">MNSVLAIPTSVCAAIGDTTPIRHEVVGDEVRIAFGRNEIDLVLSPRAAHELATRCTVALDTLTAPEPDEDVPA</sequence>